<comment type="caution">
    <text evidence="2">The sequence shown here is derived from an EMBL/GenBank/DDBJ whole genome shotgun (WGS) entry which is preliminary data.</text>
</comment>
<proteinExistence type="predicted"/>
<evidence type="ECO:0000313" key="3">
    <source>
        <dbReference type="Proteomes" id="UP000607559"/>
    </source>
</evidence>
<accession>A0A8J2UHE5</accession>
<protein>
    <recommendedName>
        <fullName evidence="4">DUF1640 domain-containing protein</fullName>
    </recommendedName>
</protein>
<dbReference type="EMBL" id="BMJC01000005">
    <property type="protein sequence ID" value="GGB18132.1"/>
    <property type="molecule type" value="Genomic_DNA"/>
</dbReference>
<reference evidence="2" key="1">
    <citation type="journal article" date="2014" name="Int. J. Syst. Evol. Microbiol.">
        <title>Complete genome sequence of Corynebacterium casei LMG S-19264T (=DSM 44701T), isolated from a smear-ripened cheese.</title>
        <authorList>
            <consortium name="US DOE Joint Genome Institute (JGI-PGF)"/>
            <person name="Walter F."/>
            <person name="Albersmeier A."/>
            <person name="Kalinowski J."/>
            <person name="Ruckert C."/>
        </authorList>
    </citation>
    <scope>NUCLEOTIDE SEQUENCE</scope>
    <source>
        <strain evidence="2">CGMCC 1.15448</strain>
    </source>
</reference>
<sequence length="105" mass="11922">MEDVCKLGGNCEVMELTEIGRTLENISLPAEQKTALLFLIDTKINGDMKEVIAEIRQLEARLEAKIQICNDKIQMVHDKLSNEIKVVYWVIGIAYAIMLFVVARK</sequence>
<reference evidence="2" key="2">
    <citation type="submission" date="2020-09" db="EMBL/GenBank/DDBJ databases">
        <authorList>
            <person name="Sun Q."/>
            <person name="Zhou Y."/>
        </authorList>
    </citation>
    <scope>NUCLEOTIDE SEQUENCE</scope>
    <source>
        <strain evidence="2">CGMCC 1.15448</strain>
    </source>
</reference>
<dbReference type="Proteomes" id="UP000607559">
    <property type="component" value="Unassembled WGS sequence"/>
</dbReference>
<dbReference type="AlphaFoldDB" id="A0A8J2UHE5"/>
<evidence type="ECO:0000256" key="1">
    <source>
        <dbReference type="SAM" id="Phobius"/>
    </source>
</evidence>
<keyword evidence="1" id="KW-0472">Membrane</keyword>
<organism evidence="2 3">
    <name type="scientific">Puia dinghuensis</name>
    <dbReference type="NCBI Taxonomy" id="1792502"/>
    <lineage>
        <taxon>Bacteria</taxon>
        <taxon>Pseudomonadati</taxon>
        <taxon>Bacteroidota</taxon>
        <taxon>Chitinophagia</taxon>
        <taxon>Chitinophagales</taxon>
        <taxon>Chitinophagaceae</taxon>
        <taxon>Puia</taxon>
    </lineage>
</organism>
<keyword evidence="1" id="KW-1133">Transmembrane helix</keyword>
<name>A0A8J2UHE5_9BACT</name>
<keyword evidence="3" id="KW-1185">Reference proteome</keyword>
<evidence type="ECO:0000313" key="2">
    <source>
        <dbReference type="EMBL" id="GGB18132.1"/>
    </source>
</evidence>
<feature type="transmembrane region" description="Helical" evidence="1">
    <location>
        <begin position="86"/>
        <end position="103"/>
    </location>
</feature>
<evidence type="ECO:0008006" key="4">
    <source>
        <dbReference type="Google" id="ProtNLM"/>
    </source>
</evidence>
<gene>
    <name evidence="2" type="ORF">GCM10011511_47420</name>
</gene>
<keyword evidence="1" id="KW-0812">Transmembrane</keyword>